<gene>
    <name evidence="1" type="ORF">GALL_392720</name>
</gene>
<accession>A0A1J5QGB6</accession>
<dbReference type="EMBL" id="MLJW01001292">
    <property type="protein sequence ID" value="OIQ79015.1"/>
    <property type="molecule type" value="Genomic_DNA"/>
</dbReference>
<sequence length="167" mass="17864">MDRAMLANVEALRRLREADALLAEGMRRISGAVVDIHGASRPLEEALRLSEQQAMVTLDAAEAAQRELQAIEAAARRGGYIDAALAAIDRRLQCIVDGQQAQDLAGQRLLKTIALLQAVEQRIREALSQLGCASPEPRHALAAAVPAESAHGLDQQSVDALFAELGI</sequence>
<comment type="caution">
    <text evidence="1">The sequence shown here is derived from an EMBL/GenBank/DDBJ whole genome shotgun (WGS) entry which is preliminary data.</text>
</comment>
<reference evidence="1" key="1">
    <citation type="submission" date="2016-10" db="EMBL/GenBank/DDBJ databases">
        <title>Sequence of Gallionella enrichment culture.</title>
        <authorList>
            <person name="Poehlein A."/>
            <person name="Muehling M."/>
            <person name="Daniel R."/>
        </authorList>
    </citation>
    <scope>NUCLEOTIDE SEQUENCE</scope>
</reference>
<proteinExistence type="predicted"/>
<name>A0A1J5QGB6_9ZZZZ</name>
<dbReference type="AlphaFoldDB" id="A0A1J5QGB6"/>
<dbReference type="SUPFAM" id="SSF75708">
    <property type="entry name" value="Chemotaxis phosphatase CheZ"/>
    <property type="match status" value="1"/>
</dbReference>
<protein>
    <recommendedName>
        <fullName evidence="2">Protein phosphatase CheZ</fullName>
    </recommendedName>
</protein>
<evidence type="ECO:0000313" key="1">
    <source>
        <dbReference type="EMBL" id="OIQ79015.1"/>
    </source>
</evidence>
<organism evidence="1">
    <name type="scientific">mine drainage metagenome</name>
    <dbReference type="NCBI Taxonomy" id="410659"/>
    <lineage>
        <taxon>unclassified sequences</taxon>
        <taxon>metagenomes</taxon>
        <taxon>ecological metagenomes</taxon>
    </lineage>
</organism>
<evidence type="ECO:0008006" key="2">
    <source>
        <dbReference type="Google" id="ProtNLM"/>
    </source>
</evidence>